<dbReference type="EMBL" id="MRWD01000028">
    <property type="protein sequence ID" value="ORJ20882.1"/>
    <property type="molecule type" value="Genomic_DNA"/>
</dbReference>
<dbReference type="PANTHER" id="PTHR34294:SF1">
    <property type="entry name" value="TRANSCRIPTIONAL REGULATOR LSRR"/>
    <property type="match status" value="1"/>
</dbReference>
<keyword evidence="4" id="KW-0804">Transcription</keyword>
<dbReference type="InterPro" id="IPR007324">
    <property type="entry name" value="Sugar-bd_dom_put"/>
</dbReference>
<organism evidence="6 7">
    <name type="scientific">Rouxiella silvae</name>
    <dbReference type="NCBI Taxonomy" id="1646373"/>
    <lineage>
        <taxon>Bacteria</taxon>
        <taxon>Pseudomonadati</taxon>
        <taxon>Pseudomonadota</taxon>
        <taxon>Gammaproteobacteria</taxon>
        <taxon>Enterobacterales</taxon>
        <taxon>Yersiniaceae</taxon>
        <taxon>Rouxiella</taxon>
    </lineage>
</organism>
<reference evidence="6 7" key="1">
    <citation type="journal article" date="2017" name="Int. J. Syst. Evol. Microbiol.">
        <title>Rouxiella badensis sp. nov. and Rouxiella silvae sp. nov. isolated from peat bog soil in Germany and emendation of the genus description.</title>
        <authorList>
            <person name="Le Fleche-Mateos A."/>
            <person name="Kugler J.H."/>
            <person name="Hansen S.H."/>
            <person name="Syldatk C."/>
            <person name="Hausmann R."/>
            <person name="Lomprez F."/>
            <person name="Vandenbogaert M."/>
            <person name="Manuguerra J.C."/>
            <person name="Grimont P.A."/>
        </authorList>
    </citation>
    <scope>NUCLEOTIDE SEQUENCE [LARGE SCALE GENOMIC DNA]</scope>
    <source>
        <strain evidence="6 7">213</strain>
    </source>
</reference>
<evidence type="ECO:0000313" key="6">
    <source>
        <dbReference type="EMBL" id="ORJ20882.1"/>
    </source>
</evidence>
<evidence type="ECO:0000256" key="3">
    <source>
        <dbReference type="ARBA" id="ARBA00023125"/>
    </source>
</evidence>
<evidence type="ECO:0000256" key="1">
    <source>
        <dbReference type="ARBA" id="ARBA00010466"/>
    </source>
</evidence>
<accession>A0ABX3U026</accession>
<comment type="similarity">
    <text evidence="1">Belongs to the SorC transcriptional regulatory family.</text>
</comment>
<dbReference type="PANTHER" id="PTHR34294">
    <property type="entry name" value="TRANSCRIPTIONAL REGULATOR-RELATED"/>
    <property type="match status" value="1"/>
</dbReference>
<keyword evidence="2" id="KW-0805">Transcription regulation</keyword>
<comment type="caution">
    <text evidence="6">The sequence shown here is derived from an EMBL/GenBank/DDBJ whole genome shotgun (WGS) entry which is preliminary data.</text>
</comment>
<evidence type="ECO:0000256" key="4">
    <source>
        <dbReference type="ARBA" id="ARBA00023163"/>
    </source>
</evidence>
<evidence type="ECO:0000259" key="5">
    <source>
        <dbReference type="Pfam" id="PF04198"/>
    </source>
</evidence>
<dbReference type="InterPro" id="IPR036388">
    <property type="entry name" value="WH-like_DNA-bd_sf"/>
</dbReference>
<protein>
    <recommendedName>
        <fullName evidence="5">Sugar-binding domain-containing protein</fullName>
    </recommendedName>
</protein>
<keyword evidence="3" id="KW-0238">DNA-binding</keyword>
<dbReference type="SUPFAM" id="SSF100950">
    <property type="entry name" value="NagB/RpiA/CoA transferase-like"/>
    <property type="match status" value="1"/>
</dbReference>
<dbReference type="Pfam" id="PF04198">
    <property type="entry name" value="Sugar-bind"/>
    <property type="match status" value="1"/>
</dbReference>
<dbReference type="Gene3D" id="1.10.10.10">
    <property type="entry name" value="Winged helix-like DNA-binding domain superfamily/Winged helix DNA-binding domain"/>
    <property type="match status" value="1"/>
</dbReference>
<name>A0ABX3U026_9GAMM</name>
<evidence type="ECO:0000313" key="7">
    <source>
        <dbReference type="Proteomes" id="UP000192722"/>
    </source>
</evidence>
<sequence>MKKAVAENNSKKWLSDNPKYIYSFVAKKYFSEMKTKSEIADEMGISRFKVARLIAEAIENEYVKFVFPKQQALDEELAQNICNKYSLKDAVVLSMIDSYGDRQLLTDKLGIVTANYLSDHLKQDMKVGIAWGRVLSSTVSTLRELPPLHVVQLAGVHPKIEFSQSPIDLIHKIASISNGKAYPIYLPMWVDDENVARQIANDEFVAEARRFYTNLDVIITGIGAWKSGSSSLFNIFPDEWREGLLAHDVCADICTTFIDSKGKVIESPIDKLGFGISHEQINKTKNVIGVAGGEDKYEAVLASLRSGILDTLITDFDTAVKLMDEN</sequence>
<feature type="domain" description="Sugar-binding" evidence="5">
    <location>
        <begin position="75"/>
        <end position="323"/>
    </location>
</feature>
<dbReference type="Proteomes" id="UP000192722">
    <property type="component" value="Unassembled WGS sequence"/>
</dbReference>
<dbReference type="InterPro" id="IPR037171">
    <property type="entry name" value="NagB/RpiA_transferase-like"/>
</dbReference>
<proteinExistence type="inferred from homology"/>
<evidence type="ECO:0000256" key="2">
    <source>
        <dbReference type="ARBA" id="ARBA00023015"/>
    </source>
</evidence>
<dbReference type="InterPro" id="IPR051054">
    <property type="entry name" value="SorC_transcr_regulators"/>
</dbReference>
<dbReference type="Gene3D" id="3.40.50.1360">
    <property type="match status" value="1"/>
</dbReference>
<keyword evidence="7" id="KW-1185">Reference proteome</keyword>
<gene>
    <name evidence="6" type="ORF">BS639_13005</name>
</gene>
<dbReference type="RefSeq" id="WP_084983274.1">
    <property type="nucleotide sequence ID" value="NZ_CBCSCF010000003.1"/>
</dbReference>